<proteinExistence type="predicted"/>
<comment type="caution">
    <text evidence="1">The sequence shown here is derived from an EMBL/GenBank/DDBJ whole genome shotgun (WGS) entry which is preliminary data.</text>
</comment>
<reference evidence="1 2" key="1">
    <citation type="submission" date="2011-08" db="EMBL/GenBank/DDBJ databases">
        <authorList>
            <person name="Weinstock G."/>
            <person name="Sodergren E."/>
            <person name="Clifton S."/>
            <person name="Fulton L."/>
            <person name="Fulton B."/>
            <person name="Courtney L."/>
            <person name="Fronick C."/>
            <person name="Harrison M."/>
            <person name="Strong C."/>
            <person name="Farmer C."/>
            <person name="Delahaunty K."/>
            <person name="Markovic C."/>
            <person name="Hall O."/>
            <person name="Minx P."/>
            <person name="Tomlinson C."/>
            <person name="Mitreva M."/>
            <person name="Hou S."/>
            <person name="Chen J."/>
            <person name="Wollam A."/>
            <person name="Pepin K.H."/>
            <person name="Johnson M."/>
            <person name="Bhonagiri V."/>
            <person name="Zhang X."/>
            <person name="Suruliraj S."/>
            <person name="Warren W."/>
            <person name="Chinwalla A."/>
            <person name="Mardis E.R."/>
            <person name="Wilson R.K."/>
        </authorList>
    </citation>
    <scope>NUCLEOTIDE SEQUENCE [LARGE SCALE GENOMIC DNA]</scope>
    <source>
        <strain evidence="1 2">DP7</strain>
    </source>
</reference>
<feature type="non-terminal residue" evidence="1">
    <location>
        <position position="56"/>
    </location>
</feature>
<organism evidence="1 2">
    <name type="scientific">Desulfitobacterium hafniense DP7</name>
    <dbReference type="NCBI Taxonomy" id="537010"/>
    <lineage>
        <taxon>Bacteria</taxon>
        <taxon>Bacillati</taxon>
        <taxon>Bacillota</taxon>
        <taxon>Clostridia</taxon>
        <taxon>Eubacteriales</taxon>
        <taxon>Desulfitobacteriaceae</taxon>
        <taxon>Desulfitobacterium</taxon>
    </lineage>
</organism>
<sequence>MLEMVDKEYIRKKYFVDRIEVYDATKLVTVHERSYSRGEKVMKLEHYDPYPICRTQ</sequence>
<gene>
    <name evidence="1" type="ORF">HMPREF0322_03892</name>
</gene>
<dbReference type="HOGENOM" id="CLU_3018695_0_0_9"/>
<dbReference type="AlphaFoldDB" id="G9XSE3"/>
<evidence type="ECO:0000313" key="2">
    <source>
        <dbReference type="Proteomes" id="UP000004416"/>
    </source>
</evidence>
<dbReference type="Proteomes" id="UP000004416">
    <property type="component" value="Unassembled WGS sequence"/>
</dbReference>
<name>G9XSE3_DESHA</name>
<accession>G9XSE3</accession>
<dbReference type="EMBL" id="AFZX01000100">
    <property type="protein sequence ID" value="EHL05439.1"/>
    <property type="molecule type" value="Genomic_DNA"/>
</dbReference>
<evidence type="ECO:0000313" key="1">
    <source>
        <dbReference type="EMBL" id="EHL05439.1"/>
    </source>
</evidence>
<protein>
    <submittedName>
        <fullName evidence="1">Uncharacterized protein</fullName>
    </submittedName>
</protein>